<feature type="domain" description="Carboxylesterase type B" evidence="5">
    <location>
        <begin position="26"/>
        <end position="480"/>
    </location>
</feature>
<comment type="similarity">
    <text evidence="1 3">Belongs to the type-B carboxylesterase/lipase family.</text>
</comment>
<keyword evidence="4" id="KW-0732">Signal</keyword>
<evidence type="ECO:0000256" key="3">
    <source>
        <dbReference type="RuleBase" id="RU361235"/>
    </source>
</evidence>
<dbReference type="InterPro" id="IPR019826">
    <property type="entry name" value="Carboxylesterase_B_AS"/>
</dbReference>
<dbReference type="InterPro" id="IPR002018">
    <property type="entry name" value="CarbesteraseB"/>
</dbReference>
<dbReference type="Proteomes" id="UP000799440">
    <property type="component" value="Unassembled WGS sequence"/>
</dbReference>
<dbReference type="Pfam" id="PF00135">
    <property type="entry name" value="COesterase"/>
    <property type="match status" value="1"/>
</dbReference>
<dbReference type="EC" id="3.1.1.-" evidence="3"/>
<name>A0A6A6VHN8_9PLEO</name>
<dbReference type="InterPro" id="IPR050309">
    <property type="entry name" value="Type-B_Carboxylest/Lipase"/>
</dbReference>
<sequence>MLSLLLLSLAHTLLALDTVVDLGYAQYRGAPIGDGSTIQWAGMRYARSVSRTEGMRFAAAQDPVPEPSGTIVDATQFGPICIGTHDELQQEFGGRASEDCLFVNVFAPAKATNESALPVYVFIQGGGFNDNGNANYDGADLVRAAEEEMVVVNFNYRVGPYGFLASKEIVEDETLSVNNGLLDQRQLLKWVKEHISQFGGNPDHVVLGGASAGGGSIVLQLTAYGGRDDSLFHGAFAESPAFPPLRNVEESQPAYDALLTATGCADLKCLREMDAVAFQTAVRNFNMPFPNSVNPPIYFWNPTIDNDLIRDYTYKELQAGNFVRVPLVLGDTSNEGWVFTPKSVTSEEGAERFIADQFTSLGKSFTQRYSIKQAWKGSADMKLVNDARWKKVASDIYAYMRYTCGALNVTSAYTSGAPVEDTWPVWQYRWSVGDALHVSELMSIWHNGTSPASVFMQGYLTSFVRSLDPNQHKKEFWKDNSRLESPTWANVVGSADGVKQRIVFKNENEVLMQAIDQPEWERCEVVGLLQSNLQTESPSSGARRISMSYAGWIIAFLVVAWCG</sequence>
<dbReference type="PROSITE" id="PS00122">
    <property type="entry name" value="CARBOXYLESTERASE_B_1"/>
    <property type="match status" value="1"/>
</dbReference>
<accession>A0A6A6VHN8</accession>
<feature type="chain" id="PRO_5025378838" description="Carboxylic ester hydrolase" evidence="4">
    <location>
        <begin position="16"/>
        <end position="563"/>
    </location>
</feature>
<dbReference type="PANTHER" id="PTHR11559">
    <property type="entry name" value="CARBOXYLESTERASE"/>
    <property type="match status" value="1"/>
</dbReference>
<evidence type="ECO:0000259" key="5">
    <source>
        <dbReference type="Pfam" id="PF00135"/>
    </source>
</evidence>
<organism evidence="6 7">
    <name type="scientific">Sporormia fimetaria CBS 119925</name>
    <dbReference type="NCBI Taxonomy" id="1340428"/>
    <lineage>
        <taxon>Eukaryota</taxon>
        <taxon>Fungi</taxon>
        <taxon>Dikarya</taxon>
        <taxon>Ascomycota</taxon>
        <taxon>Pezizomycotina</taxon>
        <taxon>Dothideomycetes</taxon>
        <taxon>Pleosporomycetidae</taxon>
        <taxon>Pleosporales</taxon>
        <taxon>Sporormiaceae</taxon>
        <taxon>Sporormia</taxon>
    </lineage>
</organism>
<gene>
    <name evidence="6" type="ORF">M011DRAFT_457307</name>
</gene>
<evidence type="ECO:0000313" key="7">
    <source>
        <dbReference type="Proteomes" id="UP000799440"/>
    </source>
</evidence>
<evidence type="ECO:0000256" key="2">
    <source>
        <dbReference type="ARBA" id="ARBA00022801"/>
    </source>
</evidence>
<dbReference type="InterPro" id="IPR019819">
    <property type="entry name" value="Carboxylesterase_B_CS"/>
</dbReference>
<dbReference type="EMBL" id="MU006567">
    <property type="protein sequence ID" value="KAF2749234.1"/>
    <property type="molecule type" value="Genomic_DNA"/>
</dbReference>
<dbReference type="OrthoDB" id="408631at2759"/>
<dbReference type="InterPro" id="IPR029058">
    <property type="entry name" value="AB_hydrolase_fold"/>
</dbReference>
<keyword evidence="2 3" id="KW-0378">Hydrolase</keyword>
<evidence type="ECO:0000313" key="6">
    <source>
        <dbReference type="EMBL" id="KAF2749234.1"/>
    </source>
</evidence>
<dbReference type="GO" id="GO:0016787">
    <property type="term" value="F:hydrolase activity"/>
    <property type="evidence" value="ECO:0007669"/>
    <property type="project" value="UniProtKB-KW"/>
</dbReference>
<reference evidence="6" key="1">
    <citation type="journal article" date="2020" name="Stud. Mycol.">
        <title>101 Dothideomycetes genomes: a test case for predicting lifestyles and emergence of pathogens.</title>
        <authorList>
            <person name="Haridas S."/>
            <person name="Albert R."/>
            <person name="Binder M."/>
            <person name="Bloem J."/>
            <person name="Labutti K."/>
            <person name="Salamov A."/>
            <person name="Andreopoulos B."/>
            <person name="Baker S."/>
            <person name="Barry K."/>
            <person name="Bills G."/>
            <person name="Bluhm B."/>
            <person name="Cannon C."/>
            <person name="Castanera R."/>
            <person name="Culley D."/>
            <person name="Daum C."/>
            <person name="Ezra D."/>
            <person name="Gonzalez J."/>
            <person name="Henrissat B."/>
            <person name="Kuo A."/>
            <person name="Liang C."/>
            <person name="Lipzen A."/>
            <person name="Lutzoni F."/>
            <person name="Magnuson J."/>
            <person name="Mondo S."/>
            <person name="Nolan M."/>
            <person name="Ohm R."/>
            <person name="Pangilinan J."/>
            <person name="Park H.-J."/>
            <person name="Ramirez L."/>
            <person name="Alfaro M."/>
            <person name="Sun H."/>
            <person name="Tritt A."/>
            <person name="Yoshinaga Y."/>
            <person name="Zwiers L.-H."/>
            <person name="Turgeon B."/>
            <person name="Goodwin S."/>
            <person name="Spatafora J."/>
            <person name="Crous P."/>
            <person name="Grigoriev I."/>
        </authorList>
    </citation>
    <scope>NUCLEOTIDE SEQUENCE</scope>
    <source>
        <strain evidence="6">CBS 119925</strain>
    </source>
</reference>
<evidence type="ECO:0000256" key="4">
    <source>
        <dbReference type="SAM" id="SignalP"/>
    </source>
</evidence>
<proteinExistence type="inferred from homology"/>
<feature type="signal peptide" evidence="4">
    <location>
        <begin position="1"/>
        <end position="15"/>
    </location>
</feature>
<dbReference type="PROSITE" id="PS00941">
    <property type="entry name" value="CARBOXYLESTERASE_B_2"/>
    <property type="match status" value="1"/>
</dbReference>
<dbReference type="AlphaFoldDB" id="A0A6A6VHN8"/>
<dbReference type="Gene3D" id="3.40.50.1820">
    <property type="entry name" value="alpha/beta hydrolase"/>
    <property type="match status" value="1"/>
</dbReference>
<dbReference type="SUPFAM" id="SSF53474">
    <property type="entry name" value="alpha/beta-Hydrolases"/>
    <property type="match status" value="1"/>
</dbReference>
<protein>
    <recommendedName>
        <fullName evidence="3">Carboxylic ester hydrolase</fullName>
        <ecNumber evidence="3">3.1.1.-</ecNumber>
    </recommendedName>
</protein>
<keyword evidence="7" id="KW-1185">Reference proteome</keyword>
<evidence type="ECO:0000256" key="1">
    <source>
        <dbReference type="ARBA" id="ARBA00005964"/>
    </source>
</evidence>